<feature type="domain" description="Peptidoglycan recognition protein family" evidence="4">
    <location>
        <begin position="51"/>
        <end position="205"/>
    </location>
</feature>
<dbReference type="OrthoDB" id="514320at2"/>
<dbReference type="InterPro" id="IPR015510">
    <property type="entry name" value="PGRP"/>
</dbReference>
<dbReference type="GO" id="GO:0009253">
    <property type="term" value="P:peptidoglycan catabolic process"/>
    <property type="evidence" value="ECO:0007669"/>
    <property type="project" value="InterPro"/>
</dbReference>
<accession>A0A1V3C665</accession>
<dbReference type="EMBL" id="JACCHL010000001">
    <property type="protein sequence ID" value="NYH52765.1"/>
    <property type="molecule type" value="Genomic_DNA"/>
</dbReference>
<dbReference type="InterPro" id="IPR006311">
    <property type="entry name" value="TAT_signal"/>
</dbReference>
<dbReference type="InterPro" id="IPR036505">
    <property type="entry name" value="Amidase/PGRP_sf"/>
</dbReference>
<evidence type="ECO:0000259" key="3">
    <source>
        <dbReference type="SMART" id="SM00644"/>
    </source>
</evidence>
<dbReference type="SMART" id="SM00701">
    <property type="entry name" value="PGRP"/>
    <property type="match status" value="1"/>
</dbReference>
<feature type="domain" description="N-acetylmuramoyl-L-alanine amidase" evidence="3">
    <location>
        <begin position="63"/>
        <end position="211"/>
    </location>
</feature>
<name>A0A1V3C665_9ACTN</name>
<dbReference type="CDD" id="cd06583">
    <property type="entry name" value="PGRP"/>
    <property type="match status" value="1"/>
</dbReference>
<dbReference type="STRING" id="501010.NOSIN_22080"/>
<evidence type="ECO:0000256" key="1">
    <source>
        <dbReference type="ARBA" id="ARBA00007553"/>
    </source>
</evidence>
<accession>A0A7Y9XDI2</accession>
<dbReference type="Proteomes" id="UP000584931">
    <property type="component" value="Unassembled WGS sequence"/>
</dbReference>
<dbReference type="SUPFAM" id="SSF55846">
    <property type="entry name" value="N-acetylmuramoyl-L-alanine amidase-like"/>
    <property type="match status" value="1"/>
</dbReference>
<dbReference type="InterPro" id="IPR006619">
    <property type="entry name" value="PGRP_domain_met/bac"/>
</dbReference>
<comment type="caution">
    <text evidence="6">The sequence shown here is derived from an EMBL/GenBank/DDBJ whole genome shotgun (WGS) entry which is preliminary data.</text>
</comment>
<dbReference type="GO" id="GO:0008270">
    <property type="term" value="F:zinc ion binding"/>
    <property type="evidence" value="ECO:0007669"/>
    <property type="project" value="InterPro"/>
</dbReference>
<gene>
    <name evidence="5" type="ORF">HNR06_002354</name>
    <name evidence="6" type="ORF">NOSIN_22080</name>
</gene>
<keyword evidence="2" id="KW-0472">Membrane</keyword>
<organism evidence="6 7">
    <name type="scientific">Nocardiopsis sinuspersici</name>
    <dbReference type="NCBI Taxonomy" id="501010"/>
    <lineage>
        <taxon>Bacteria</taxon>
        <taxon>Bacillati</taxon>
        <taxon>Actinomycetota</taxon>
        <taxon>Actinomycetes</taxon>
        <taxon>Streptosporangiales</taxon>
        <taxon>Nocardiopsidaceae</taxon>
        <taxon>Nocardiopsis</taxon>
    </lineage>
</organism>
<sequence length="277" mass="29953">MTEERRDESGRHAQVDRRTVLRATALTAGGVVLGGMMGISTPDGALAAAGPKVYTRSDWGARNPKNKIEVLGRGPTHIVVHHTATANVSDVSTSHAAALSRAIQRHHMNTNGWSDIGQQLTISRGGHIMEGRHRSLWAIGAGHHVVGAHTANHNGHTIGIENEGTYSSASPPGNLVDSLVDTCAWLCLAYRLDPDEAIVGHRDFNTTGCPGDRLYAMLPRLRKSVRSRMRRRLGHMSAAADTPLDPEQMPTRPEVPRDEEAALFYHGPTVGDRDTSP</sequence>
<evidence type="ECO:0000313" key="5">
    <source>
        <dbReference type="EMBL" id="NYH52765.1"/>
    </source>
</evidence>
<dbReference type="PANTHER" id="PTHR11022">
    <property type="entry name" value="PEPTIDOGLYCAN RECOGNITION PROTEIN"/>
    <property type="match status" value="1"/>
</dbReference>
<comment type="similarity">
    <text evidence="1">Belongs to the N-acetylmuramoyl-L-alanine amidase 2 family.</text>
</comment>
<dbReference type="PANTHER" id="PTHR11022:SF41">
    <property type="entry name" value="PEPTIDOGLYCAN-RECOGNITION PROTEIN LC-RELATED"/>
    <property type="match status" value="1"/>
</dbReference>
<dbReference type="SMART" id="SM00644">
    <property type="entry name" value="Ami_2"/>
    <property type="match status" value="1"/>
</dbReference>
<dbReference type="GO" id="GO:0008745">
    <property type="term" value="F:N-acetylmuramoyl-L-alanine amidase activity"/>
    <property type="evidence" value="ECO:0007669"/>
    <property type="project" value="InterPro"/>
</dbReference>
<evidence type="ECO:0000313" key="6">
    <source>
        <dbReference type="EMBL" id="OOC56183.1"/>
    </source>
</evidence>
<evidence type="ECO:0000259" key="4">
    <source>
        <dbReference type="SMART" id="SM00701"/>
    </source>
</evidence>
<reference evidence="5 8" key="3">
    <citation type="submission" date="2020-07" db="EMBL/GenBank/DDBJ databases">
        <title>Sequencing the genomes of 1000 actinobacteria strains.</title>
        <authorList>
            <person name="Klenk H.-P."/>
        </authorList>
    </citation>
    <scope>NUCLEOTIDE SEQUENCE [LARGE SCALE GENOMIC DNA]</scope>
    <source>
        <strain evidence="5 8">DSM 45278</strain>
    </source>
</reference>
<keyword evidence="7" id="KW-1185">Reference proteome</keyword>
<evidence type="ECO:0000256" key="2">
    <source>
        <dbReference type="SAM" id="Phobius"/>
    </source>
</evidence>
<feature type="transmembrane region" description="Helical" evidence="2">
    <location>
        <begin position="20"/>
        <end position="39"/>
    </location>
</feature>
<dbReference type="Proteomes" id="UP000189004">
    <property type="component" value="Unassembled WGS sequence"/>
</dbReference>
<dbReference type="AlphaFoldDB" id="A0A1V3C665"/>
<dbReference type="Gene3D" id="3.40.80.10">
    <property type="entry name" value="Peptidoglycan recognition protein-like"/>
    <property type="match status" value="1"/>
</dbReference>
<protein>
    <submittedName>
        <fullName evidence="6">N-acetylmuramoyl-L-alanine amidase</fullName>
    </submittedName>
</protein>
<keyword evidence="2" id="KW-1133">Transmembrane helix</keyword>
<dbReference type="InterPro" id="IPR002502">
    <property type="entry name" value="Amidase_domain"/>
</dbReference>
<dbReference type="PROSITE" id="PS51318">
    <property type="entry name" value="TAT"/>
    <property type="match status" value="1"/>
</dbReference>
<evidence type="ECO:0000313" key="7">
    <source>
        <dbReference type="Proteomes" id="UP000189004"/>
    </source>
</evidence>
<proteinExistence type="inferred from homology"/>
<evidence type="ECO:0000313" key="8">
    <source>
        <dbReference type="Proteomes" id="UP000584931"/>
    </source>
</evidence>
<dbReference type="RefSeq" id="WP_077692619.1">
    <property type="nucleotide sequence ID" value="NZ_JACCHL010000001.1"/>
</dbReference>
<reference evidence="7" key="1">
    <citation type="submission" date="2016-08" db="EMBL/GenBank/DDBJ databases">
        <authorList>
            <person name="Tokovenko B."/>
            <person name="Kalinowski J."/>
        </authorList>
    </citation>
    <scope>NUCLEOTIDE SEQUENCE [LARGE SCALE GENOMIC DNA]</scope>
    <source>
        <strain evidence="7">UTMC102</strain>
    </source>
</reference>
<reference evidence="6" key="2">
    <citation type="submission" date="2016-08" db="EMBL/GenBank/DDBJ databases">
        <authorList>
            <person name="Seilhamer J.J."/>
        </authorList>
    </citation>
    <scope>NUCLEOTIDE SEQUENCE [LARGE SCALE GENOMIC DNA]</scope>
    <source>
        <strain evidence="6">UTMC102</strain>
    </source>
</reference>
<dbReference type="EMBL" id="MCOK01000001">
    <property type="protein sequence ID" value="OOC56183.1"/>
    <property type="molecule type" value="Genomic_DNA"/>
</dbReference>
<keyword evidence="2" id="KW-0812">Transmembrane</keyword>
<dbReference type="Pfam" id="PF01510">
    <property type="entry name" value="Amidase_2"/>
    <property type="match status" value="1"/>
</dbReference>